<comment type="similarity">
    <text evidence="5">Belongs to the cyclin family.</text>
</comment>
<comment type="caution">
    <text evidence="8">The sequence shown here is derived from an EMBL/GenBank/DDBJ whole genome shotgun (WGS) entry which is preliminary data.</text>
</comment>
<dbReference type="EMBL" id="CAJOBB010000155">
    <property type="protein sequence ID" value="CAF3588582.1"/>
    <property type="molecule type" value="Genomic_DNA"/>
</dbReference>
<evidence type="ECO:0000313" key="8">
    <source>
        <dbReference type="EMBL" id="CAF0741403.1"/>
    </source>
</evidence>
<feature type="domain" description="Cyclin C-terminal" evidence="7">
    <location>
        <begin position="246"/>
        <end position="375"/>
    </location>
</feature>
<keyword evidence="3 5" id="KW-0195">Cyclin</keyword>
<dbReference type="AlphaFoldDB" id="A0A813NZW2"/>
<dbReference type="Pfam" id="PF00134">
    <property type="entry name" value="Cyclin_N"/>
    <property type="match status" value="1"/>
</dbReference>
<dbReference type="EMBL" id="CAJOAZ010000198">
    <property type="protein sequence ID" value="CAF3573145.1"/>
    <property type="molecule type" value="Genomic_DNA"/>
</dbReference>
<proteinExistence type="inferred from homology"/>
<dbReference type="InterPro" id="IPR004367">
    <property type="entry name" value="Cyclin_C-dom"/>
</dbReference>
<dbReference type="InterPro" id="IPR036915">
    <property type="entry name" value="Cyclin-like_sf"/>
</dbReference>
<reference evidence="8" key="1">
    <citation type="submission" date="2021-02" db="EMBL/GenBank/DDBJ databases">
        <authorList>
            <person name="Nowell W R."/>
        </authorList>
    </citation>
    <scope>NUCLEOTIDE SEQUENCE</scope>
</reference>
<evidence type="ECO:0000256" key="3">
    <source>
        <dbReference type="ARBA" id="ARBA00023127"/>
    </source>
</evidence>
<dbReference type="Proteomes" id="UP000663860">
    <property type="component" value="Unassembled WGS sequence"/>
</dbReference>
<keyword evidence="2" id="KW-0498">Mitosis</keyword>
<evidence type="ECO:0000256" key="5">
    <source>
        <dbReference type="RuleBase" id="RU000383"/>
    </source>
</evidence>
<dbReference type="InterPro" id="IPR013763">
    <property type="entry name" value="Cyclin-like_dom"/>
</dbReference>
<dbReference type="FunFam" id="1.10.472.10:FF:000001">
    <property type="entry name" value="G2/mitotic-specific cyclin"/>
    <property type="match status" value="1"/>
</dbReference>
<evidence type="ECO:0000313" key="11">
    <source>
        <dbReference type="Proteomes" id="UP000663860"/>
    </source>
</evidence>
<dbReference type="InterPro" id="IPR039361">
    <property type="entry name" value="Cyclin"/>
</dbReference>
<evidence type="ECO:0008006" key="12">
    <source>
        <dbReference type="Google" id="ProtNLM"/>
    </source>
</evidence>
<dbReference type="PANTHER" id="PTHR10177">
    <property type="entry name" value="CYCLINS"/>
    <property type="match status" value="1"/>
</dbReference>
<dbReference type="InterPro" id="IPR048258">
    <property type="entry name" value="Cyclins_cyclin-box"/>
</dbReference>
<dbReference type="EMBL" id="CAJNOE010000018">
    <property type="protein sequence ID" value="CAF0741403.1"/>
    <property type="molecule type" value="Genomic_DNA"/>
</dbReference>
<feature type="domain" description="Cyclin-like" evidence="6">
    <location>
        <begin position="250"/>
        <end position="339"/>
    </location>
</feature>
<sequence>MNFNRNILRETQNRLPLKDVSIQKYLSIDIKNVTTNTIVEQENLSLISQKIPIKTRPILTAIRSIKQQSKENDNNDMLISPMVKTNFLFEQNTPLSEINKTREQSEQDLYELSDYRQSIFEHLLSVEHIYAPKANFMENQSDINSPMRTLLIDWLIEVSDEYKLIDETLFLCIQYIDRFLSAVNVTRSKLQLLGTTCMYIAAKHEEMYPPALEEFSFITDNTYEIKHILRMEQIVMKMLNFSLSGPTSYTFLQYYLIHLKSLVSTDDHKCLVLLSNYLCTLTLLHDQPFSSYRSSMIAASCLLLSNQLLNINMNWSNHYTQLTTYTEYDLNECMLALTDLHLKTSFEDKRTSSLLRRYLTMINNDDLYKKRIRDIIYHSKLQDEDDIFDLTLDEFDVSHMSMEHH</sequence>
<dbReference type="Pfam" id="PF02984">
    <property type="entry name" value="Cyclin_C"/>
    <property type="match status" value="1"/>
</dbReference>
<feature type="domain" description="Cyclin-like" evidence="6">
    <location>
        <begin position="153"/>
        <end position="237"/>
    </location>
</feature>
<evidence type="ECO:0000256" key="2">
    <source>
        <dbReference type="ARBA" id="ARBA00022776"/>
    </source>
</evidence>
<dbReference type="Proteomes" id="UP000663868">
    <property type="component" value="Unassembled WGS sequence"/>
</dbReference>
<keyword evidence="1" id="KW-0132">Cell division</keyword>
<dbReference type="CDD" id="cd20537">
    <property type="entry name" value="CYCLIN_CCNO-like_rpt2"/>
    <property type="match status" value="1"/>
</dbReference>
<dbReference type="SMART" id="SM00385">
    <property type="entry name" value="CYCLIN"/>
    <property type="match status" value="2"/>
</dbReference>
<accession>A0A813NZW2</accession>
<dbReference type="Gene3D" id="1.10.472.10">
    <property type="entry name" value="Cyclin-like"/>
    <property type="match status" value="2"/>
</dbReference>
<gene>
    <name evidence="8" type="ORF">IZO911_LOCUS3566</name>
    <name evidence="10" type="ORF">KXQ929_LOCUS4501</name>
    <name evidence="9" type="ORF">OXD698_LOCUS5015</name>
</gene>
<dbReference type="GO" id="GO:0051301">
    <property type="term" value="P:cell division"/>
    <property type="evidence" value="ECO:0007669"/>
    <property type="project" value="UniProtKB-KW"/>
</dbReference>
<dbReference type="SUPFAM" id="SSF47954">
    <property type="entry name" value="Cyclin-like"/>
    <property type="match status" value="2"/>
</dbReference>
<dbReference type="InterPro" id="IPR006671">
    <property type="entry name" value="Cyclin_N"/>
</dbReference>
<keyword evidence="4" id="KW-0131">Cell cycle</keyword>
<dbReference type="Proteomes" id="UP000663844">
    <property type="component" value="Unassembled WGS sequence"/>
</dbReference>
<evidence type="ECO:0000313" key="9">
    <source>
        <dbReference type="EMBL" id="CAF3573145.1"/>
    </source>
</evidence>
<evidence type="ECO:0000259" key="6">
    <source>
        <dbReference type="SMART" id="SM00385"/>
    </source>
</evidence>
<dbReference type="SMART" id="SM01332">
    <property type="entry name" value="Cyclin_C"/>
    <property type="match status" value="1"/>
</dbReference>
<evidence type="ECO:0000313" key="10">
    <source>
        <dbReference type="EMBL" id="CAF3588582.1"/>
    </source>
</evidence>
<dbReference type="PROSITE" id="PS00292">
    <property type="entry name" value="CYCLINS"/>
    <property type="match status" value="1"/>
</dbReference>
<evidence type="ECO:0000259" key="7">
    <source>
        <dbReference type="SMART" id="SM01332"/>
    </source>
</evidence>
<evidence type="ECO:0000256" key="4">
    <source>
        <dbReference type="ARBA" id="ARBA00023306"/>
    </source>
</evidence>
<evidence type="ECO:0000256" key="1">
    <source>
        <dbReference type="ARBA" id="ARBA00022618"/>
    </source>
</evidence>
<name>A0A813NZW2_9BILA</name>
<protein>
    <recommendedName>
        <fullName evidence="12">Cyclin A</fullName>
    </recommendedName>
</protein>
<organism evidence="8 11">
    <name type="scientific">Adineta steineri</name>
    <dbReference type="NCBI Taxonomy" id="433720"/>
    <lineage>
        <taxon>Eukaryota</taxon>
        <taxon>Metazoa</taxon>
        <taxon>Spiralia</taxon>
        <taxon>Gnathifera</taxon>
        <taxon>Rotifera</taxon>
        <taxon>Eurotatoria</taxon>
        <taxon>Bdelloidea</taxon>
        <taxon>Adinetida</taxon>
        <taxon>Adinetidae</taxon>
        <taxon>Adineta</taxon>
    </lineage>
</organism>